<dbReference type="EMBL" id="FWWW01000027">
    <property type="protein sequence ID" value="SMB81252.1"/>
    <property type="molecule type" value="Genomic_DNA"/>
</dbReference>
<comment type="similarity">
    <text evidence="2">Belongs to the outer membrane factor (OMF) (TC 1.B.17) family.</text>
</comment>
<protein>
    <submittedName>
        <fullName evidence="10">Outer membrane efflux protein</fullName>
    </submittedName>
</protein>
<keyword evidence="7" id="KW-0998">Cell outer membrane</keyword>
<gene>
    <name evidence="10" type="ORF">SAMN00120144_3358</name>
</gene>
<evidence type="ECO:0000256" key="6">
    <source>
        <dbReference type="ARBA" id="ARBA00023136"/>
    </source>
</evidence>
<keyword evidence="9" id="KW-0732">Signal</keyword>
<dbReference type="PANTHER" id="PTHR30026:SF20">
    <property type="entry name" value="OUTER MEMBRANE PROTEIN TOLC"/>
    <property type="match status" value="1"/>
</dbReference>
<dbReference type="PANTHER" id="PTHR30026">
    <property type="entry name" value="OUTER MEMBRANE PROTEIN TOLC"/>
    <property type="match status" value="1"/>
</dbReference>
<dbReference type="STRING" id="645990.SAMN00120144_3358"/>
<evidence type="ECO:0000256" key="4">
    <source>
        <dbReference type="ARBA" id="ARBA00022452"/>
    </source>
</evidence>
<evidence type="ECO:0000313" key="10">
    <source>
        <dbReference type="EMBL" id="SMB81252.1"/>
    </source>
</evidence>
<comment type="subcellular location">
    <subcellularLocation>
        <location evidence="1">Cell outer membrane</location>
    </subcellularLocation>
</comment>
<feature type="coiled-coil region" evidence="8">
    <location>
        <begin position="342"/>
        <end position="387"/>
    </location>
</feature>
<keyword evidence="3" id="KW-0813">Transport</keyword>
<organism evidence="10 11">
    <name type="scientific">Hymenobacter roseosalivarius DSM 11622</name>
    <dbReference type="NCBI Taxonomy" id="645990"/>
    <lineage>
        <taxon>Bacteria</taxon>
        <taxon>Pseudomonadati</taxon>
        <taxon>Bacteroidota</taxon>
        <taxon>Cytophagia</taxon>
        <taxon>Cytophagales</taxon>
        <taxon>Hymenobacteraceae</taxon>
        <taxon>Hymenobacter</taxon>
    </lineage>
</organism>
<feature type="signal peptide" evidence="9">
    <location>
        <begin position="1"/>
        <end position="23"/>
    </location>
</feature>
<feature type="chain" id="PRO_5012348165" evidence="9">
    <location>
        <begin position="24"/>
        <end position="448"/>
    </location>
</feature>
<evidence type="ECO:0000313" key="11">
    <source>
        <dbReference type="Proteomes" id="UP000192266"/>
    </source>
</evidence>
<dbReference type="Pfam" id="PF02321">
    <property type="entry name" value="OEP"/>
    <property type="match status" value="1"/>
</dbReference>
<evidence type="ECO:0000256" key="7">
    <source>
        <dbReference type="ARBA" id="ARBA00023237"/>
    </source>
</evidence>
<evidence type="ECO:0000256" key="1">
    <source>
        <dbReference type="ARBA" id="ARBA00004442"/>
    </source>
</evidence>
<keyword evidence="8" id="KW-0175">Coiled coil</keyword>
<evidence type="ECO:0000256" key="5">
    <source>
        <dbReference type="ARBA" id="ARBA00022692"/>
    </source>
</evidence>
<evidence type="ECO:0000256" key="9">
    <source>
        <dbReference type="SAM" id="SignalP"/>
    </source>
</evidence>
<evidence type="ECO:0000256" key="2">
    <source>
        <dbReference type="ARBA" id="ARBA00007613"/>
    </source>
</evidence>
<dbReference type="GO" id="GO:1990281">
    <property type="term" value="C:efflux pump complex"/>
    <property type="evidence" value="ECO:0007669"/>
    <property type="project" value="TreeGrafter"/>
</dbReference>
<dbReference type="OrthoDB" id="940457at2"/>
<dbReference type="RefSeq" id="WP_084443347.1">
    <property type="nucleotide sequence ID" value="NZ_FWWW01000027.1"/>
</dbReference>
<keyword evidence="6" id="KW-0472">Membrane</keyword>
<dbReference type="InterPro" id="IPR003423">
    <property type="entry name" value="OMP_efflux"/>
</dbReference>
<dbReference type="Gene3D" id="1.20.1600.10">
    <property type="entry name" value="Outer membrane efflux proteins (OEP)"/>
    <property type="match status" value="1"/>
</dbReference>
<keyword evidence="5" id="KW-0812">Transmembrane</keyword>
<proteinExistence type="inferred from homology"/>
<dbReference type="GO" id="GO:0015288">
    <property type="term" value="F:porin activity"/>
    <property type="evidence" value="ECO:0007669"/>
    <property type="project" value="TreeGrafter"/>
</dbReference>
<dbReference type="GO" id="GO:0015562">
    <property type="term" value="F:efflux transmembrane transporter activity"/>
    <property type="evidence" value="ECO:0007669"/>
    <property type="project" value="InterPro"/>
</dbReference>
<evidence type="ECO:0000256" key="3">
    <source>
        <dbReference type="ARBA" id="ARBA00022448"/>
    </source>
</evidence>
<dbReference type="GO" id="GO:0009279">
    <property type="term" value="C:cell outer membrane"/>
    <property type="evidence" value="ECO:0007669"/>
    <property type="project" value="UniProtKB-SubCell"/>
</dbReference>
<sequence length="448" mass="48480">MKYFLNYLMAMAIWQLTACPALAQAPLAPATATVAPAAATSAATPVTLAAVLQAAGASNLTVREYEQRAAQAQADQAKAQEWWLPSLTAGGRTHYLRGAALNSDGRIFSGISQNYRWAGLGLSADVDFGKGPYLLAAARARTAAAAYTSAAERNQLLLRAVQTYYDLQTEQFKADFLLALAGQADTLARQLQIQVGAGLRYQSEYLLAQGNARHLRLSLLQAQVAWRKHSAQLVSLLNLPPGTLLVSADAALAPLPPSAAPPTAAPRSAEQRPEFGAFSAQLQATGWQRKAFSQGLRLPRLRLGVDNGAFGAYGAPVYNTVQLSASLLWTLPLGRLSYNGDLRQLDTRLAVEQTQLRAFENRYALEVATAEAQLASSTEQLAIAREALQLTQETLRQSVARQQLGTAKPFEVFQVQQFYLQARLDYLQVISDYNKAQYALKVAQGEAL</sequence>
<reference evidence="10 11" key="1">
    <citation type="submission" date="2017-04" db="EMBL/GenBank/DDBJ databases">
        <authorList>
            <person name="Afonso C.L."/>
            <person name="Miller P.J."/>
            <person name="Scott M.A."/>
            <person name="Spackman E."/>
            <person name="Goraichik I."/>
            <person name="Dimitrov K.M."/>
            <person name="Suarez D.L."/>
            <person name="Swayne D.E."/>
        </authorList>
    </citation>
    <scope>NUCLEOTIDE SEQUENCE [LARGE SCALE GENOMIC DNA]</scope>
    <source>
        <strain evidence="10 11">DSM 11622</strain>
    </source>
</reference>
<evidence type="ECO:0000256" key="8">
    <source>
        <dbReference type="SAM" id="Coils"/>
    </source>
</evidence>
<dbReference type="SUPFAM" id="SSF56954">
    <property type="entry name" value="Outer membrane efflux proteins (OEP)"/>
    <property type="match status" value="1"/>
</dbReference>
<dbReference type="InterPro" id="IPR051906">
    <property type="entry name" value="TolC-like"/>
</dbReference>
<dbReference type="AlphaFoldDB" id="A0A1W1UJM7"/>
<keyword evidence="11" id="KW-1185">Reference proteome</keyword>
<dbReference type="Proteomes" id="UP000192266">
    <property type="component" value="Unassembled WGS sequence"/>
</dbReference>
<name>A0A1W1UJM7_9BACT</name>
<keyword evidence="4" id="KW-1134">Transmembrane beta strand</keyword>
<accession>A0A1W1UJM7</accession>